<dbReference type="EMBL" id="CP032630">
    <property type="protein sequence ID" value="AYF97585.1"/>
    <property type="molecule type" value="Genomic_DNA"/>
</dbReference>
<name>A0A387B8S5_9MICO</name>
<feature type="transmembrane region" description="Helical" evidence="1">
    <location>
        <begin position="113"/>
        <end position="133"/>
    </location>
</feature>
<protein>
    <submittedName>
        <fullName evidence="2">Uncharacterized protein</fullName>
    </submittedName>
</protein>
<dbReference type="OrthoDB" id="9884360at2"/>
<dbReference type="RefSeq" id="WP_120761934.1">
    <property type="nucleotide sequence ID" value="NZ_CP032630.1"/>
</dbReference>
<sequence length="136" mass="13995">MSAPTPTPEPSRHPERIAGIFVAVVWASIVFAVDGVLAVVLDRDPIELPVGPFYGVLALGIAMLAVYLGIVFTVPAPRPWLGAVATAAAVYLVTLASGALVDTSLALAQAGSPFVLTAAVLAAAPPIACWAYFARR</sequence>
<keyword evidence="1" id="KW-1133">Transmembrane helix</keyword>
<evidence type="ECO:0000256" key="1">
    <source>
        <dbReference type="SAM" id="Phobius"/>
    </source>
</evidence>
<evidence type="ECO:0000313" key="2">
    <source>
        <dbReference type="EMBL" id="AYF97585.1"/>
    </source>
</evidence>
<dbReference type="AlphaFoldDB" id="A0A387B8S5"/>
<feature type="transmembrane region" description="Helical" evidence="1">
    <location>
        <begin position="20"/>
        <end position="41"/>
    </location>
</feature>
<gene>
    <name evidence="2" type="ORF">D7I47_04450</name>
</gene>
<accession>A0A387B8S5</accession>
<keyword evidence="1" id="KW-0472">Membrane</keyword>
<organism evidence="2 3">
    <name type="scientific">Protaetiibacter intestinalis</name>
    <dbReference type="NCBI Taxonomy" id="2419774"/>
    <lineage>
        <taxon>Bacteria</taxon>
        <taxon>Bacillati</taxon>
        <taxon>Actinomycetota</taxon>
        <taxon>Actinomycetes</taxon>
        <taxon>Micrococcales</taxon>
        <taxon>Microbacteriaceae</taxon>
        <taxon>Protaetiibacter</taxon>
    </lineage>
</organism>
<dbReference type="KEGG" id="lyd:D7I47_04450"/>
<feature type="transmembrane region" description="Helical" evidence="1">
    <location>
        <begin position="53"/>
        <end position="74"/>
    </location>
</feature>
<feature type="transmembrane region" description="Helical" evidence="1">
    <location>
        <begin position="80"/>
        <end position="101"/>
    </location>
</feature>
<proteinExistence type="predicted"/>
<dbReference type="Proteomes" id="UP000278886">
    <property type="component" value="Chromosome"/>
</dbReference>
<keyword evidence="1" id="KW-0812">Transmembrane</keyword>
<evidence type="ECO:0000313" key="3">
    <source>
        <dbReference type="Proteomes" id="UP000278886"/>
    </source>
</evidence>
<reference evidence="3" key="1">
    <citation type="submission" date="2018-09" db="EMBL/GenBank/DDBJ databases">
        <title>Genome sequencing of strain 2DFWR-13.</title>
        <authorList>
            <person name="Heo J."/>
            <person name="Kim S.-J."/>
            <person name="Kwon S.-W."/>
        </authorList>
    </citation>
    <scope>NUCLEOTIDE SEQUENCE [LARGE SCALE GENOMIC DNA]</scope>
    <source>
        <strain evidence="3">2DFWR-13</strain>
    </source>
</reference>
<keyword evidence="3" id="KW-1185">Reference proteome</keyword>